<comment type="caution">
    <text evidence="6">Lacks conserved residue(s) required for the propagation of feature annotation.</text>
</comment>
<keyword evidence="1 6" id="KW-0285">Flavoprotein</keyword>
<gene>
    <name evidence="6" type="primary">azoR</name>
    <name evidence="8" type="ORF">BBD41_15155</name>
</gene>
<comment type="similarity">
    <text evidence="6">Belongs to the azoreductase type 1 family.</text>
</comment>
<reference evidence="8" key="1">
    <citation type="submission" date="2016-08" db="EMBL/GenBank/DDBJ databases">
        <title>Complete Genome Seqeunce of Paenibacillus sp. nov. IHBB 9852 from high altitute lake of Indian trans-Himalayas.</title>
        <authorList>
            <person name="Kiran S."/>
            <person name="Swarnkar M.K."/>
            <person name="Rana A."/>
            <person name="Tewari R."/>
            <person name="Gulati A."/>
        </authorList>
    </citation>
    <scope>NUCLEOTIDE SEQUENCE [LARGE SCALE GENOMIC DNA]</scope>
    <source>
        <strain evidence="8">IHBB 9852</strain>
    </source>
</reference>
<dbReference type="HAMAP" id="MF_01216">
    <property type="entry name" value="Azoreductase_type1"/>
    <property type="match status" value="1"/>
</dbReference>
<keyword evidence="3 6" id="KW-0560">Oxidoreductase</keyword>
<comment type="catalytic activity">
    <reaction evidence="5">
        <text>N,N-dimethyl-1,4-phenylenediamine + anthranilate + 2 NAD(+) = 2-(4-dimethylaminophenyl)diazenylbenzoate + 2 NADH + 2 H(+)</text>
        <dbReference type="Rhea" id="RHEA:55872"/>
        <dbReference type="ChEBI" id="CHEBI:15378"/>
        <dbReference type="ChEBI" id="CHEBI:15783"/>
        <dbReference type="ChEBI" id="CHEBI:16567"/>
        <dbReference type="ChEBI" id="CHEBI:57540"/>
        <dbReference type="ChEBI" id="CHEBI:57945"/>
        <dbReference type="ChEBI" id="CHEBI:71579"/>
        <dbReference type="EC" id="1.7.1.17"/>
    </reaction>
    <physiologicalReaction direction="right-to-left" evidence="5">
        <dbReference type="Rhea" id="RHEA:55874"/>
    </physiologicalReaction>
</comment>
<dbReference type="Pfam" id="PF02525">
    <property type="entry name" value="Flavodoxin_2"/>
    <property type="match status" value="1"/>
</dbReference>
<dbReference type="GO" id="GO:0016655">
    <property type="term" value="F:oxidoreductase activity, acting on NAD(P)H, quinone or similar compound as acceptor"/>
    <property type="evidence" value="ECO:0007669"/>
    <property type="project" value="InterPro"/>
</dbReference>
<evidence type="ECO:0000256" key="2">
    <source>
        <dbReference type="ARBA" id="ARBA00022643"/>
    </source>
</evidence>
<keyword evidence="4 6" id="KW-0520">NAD</keyword>
<dbReference type="PANTHER" id="PTHR43741:SF4">
    <property type="entry name" value="FMN-DEPENDENT NADH:QUINONE OXIDOREDUCTASE"/>
    <property type="match status" value="1"/>
</dbReference>
<comment type="catalytic activity">
    <reaction evidence="6">
        <text>2 a quinone + NADH + H(+) = 2 a 1,4-benzosemiquinone + NAD(+)</text>
        <dbReference type="Rhea" id="RHEA:65952"/>
        <dbReference type="ChEBI" id="CHEBI:15378"/>
        <dbReference type="ChEBI" id="CHEBI:57540"/>
        <dbReference type="ChEBI" id="CHEBI:57945"/>
        <dbReference type="ChEBI" id="CHEBI:132124"/>
        <dbReference type="ChEBI" id="CHEBI:134225"/>
    </reaction>
</comment>
<dbReference type="Gene3D" id="3.40.50.360">
    <property type="match status" value="1"/>
</dbReference>
<organism evidence="8">
    <name type="scientific">Paenibacillus ihbetae</name>
    <dbReference type="NCBI Taxonomy" id="1870820"/>
    <lineage>
        <taxon>Bacteria</taxon>
        <taxon>Bacillati</taxon>
        <taxon>Bacillota</taxon>
        <taxon>Bacilli</taxon>
        <taxon>Bacillales</taxon>
        <taxon>Paenibacillaceae</taxon>
        <taxon>Paenibacillus</taxon>
    </lineage>
</organism>
<dbReference type="GO" id="GO:0010181">
    <property type="term" value="F:FMN binding"/>
    <property type="evidence" value="ECO:0007669"/>
    <property type="project" value="UniProtKB-UniRule"/>
</dbReference>
<dbReference type="EC" id="1.7.1.17" evidence="6"/>
<dbReference type="RefSeq" id="WP_099478080.1">
    <property type="nucleotide sequence ID" value="NZ_CP016809.1"/>
</dbReference>
<name>A0A1B2E1P0_9BACL</name>
<dbReference type="EC" id="1.6.5.-" evidence="6"/>
<dbReference type="GO" id="GO:0009055">
    <property type="term" value="F:electron transfer activity"/>
    <property type="evidence" value="ECO:0007669"/>
    <property type="project" value="UniProtKB-UniRule"/>
</dbReference>
<dbReference type="NCBIfam" id="NF010075">
    <property type="entry name" value="PRK13556.1"/>
    <property type="match status" value="1"/>
</dbReference>
<evidence type="ECO:0000256" key="1">
    <source>
        <dbReference type="ARBA" id="ARBA00022630"/>
    </source>
</evidence>
<dbReference type="KEGG" id="pib:BBD41_15155"/>
<dbReference type="InterPro" id="IPR003680">
    <property type="entry name" value="Flavodoxin_fold"/>
</dbReference>
<dbReference type="SUPFAM" id="SSF52218">
    <property type="entry name" value="Flavoproteins"/>
    <property type="match status" value="1"/>
</dbReference>
<dbReference type="EMBL" id="CP016809">
    <property type="protein sequence ID" value="ANY73807.1"/>
    <property type="molecule type" value="Genomic_DNA"/>
</dbReference>
<feature type="domain" description="Flavodoxin-like fold" evidence="7">
    <location>
        <begin position="3"/>
        <end position="199"/>
    </location>
</feature>
<accession>A0A1B2E1P0</accession>
<comment type="subunit">
    <text evidence="6">Homodimer.</text>
</comment>
<dbReference type="AlphaFoldDB" id="A0A1B2E1P0"/>
<evidence type="ECO:0000259" key="7">
    <source>
        <dbReference type="Pfam" id="PF02525"/>
    </source>
</evidence>
<evidence type="ECO:0000256" key="4">
    <source>
        <dbReference type="ARBA" id="ARBA00023027"/>
    </source>
</evidence>
<proteinExistence type="inferred from homology"/>
<evidence type="ECO:0000256" key="6">
    <source>
        <dbReference type="HAMAP-Rule" id="MF_01216"/>
    </source>
</evidence>
<sequence length="204" mass="23149">MTTTLFIKANNRQGAVTSRLYDAFFNSYREAHPNDTVVEVDLFRERIPLLDDIMISGNFKSAMGMELTDEEQAVRDIVNRHLEQFLAADKLVFAFPLWNLTVPAVLHAYLDCMHHPRKTFMYTEQGLVGLLGDKKAALLNARGGIYKEGDPSEMAVSFVKNHLNVFGITDITTVIIEGHNQFRDRSEEIIEEGLRRAAETAKLF</sequence>
<dbReference type="InterPro" id="IPR023048">
    <property type="entry name" value="NADH:quinone_OxRdtase_FMN_depd"/>
</dbReference>
<evidence type="ECO:0000313" key="8">
    <source>
        <dbReference type="EMBL" id="ANY73807.1"/>
    </source>
</evidence>
<dbReference type="GO" id="GO:0016652">
    <property type="term" value="F:oxidoreductase activity, acting on NAD(P)H as acceptor"/>
    <property type="evidence" value="ECO:0007669"/>
    <property type="project" value="UniProtKB-UniRule"/>
</dbReference>
<comment type="cofactor">
    <cofactor evidence="6">
        <name>FMN</name>
        <dbReference type="ChEBI" id="CHEBI:58210"/>
    </cofactor>
    <text evidence="6">Binds 1 FMN per subunit.</text>
</comment>
<evidence type="ECO:0000256" key="3">
    <source>
        <dbReference type="ARBA" id="ARBA00023002"/>
    </source>
</evidence>
<protein>
    <recommendedName>
        <fullName evidence="6">FMN dependent NADH:quinone oxidoreductase</fullName>
        <ecNumber evidence="6">1.6.5.-</ecNumber>
    </recommendedName>
    <alternativeName>
        <fullName evidence="6">Azo-dye reductase</fullName>
    </alternativeName>
    <alternativeName>
        <fullName evidence="6">FMN-dependent NADH-azo compound oxidoreductase</fullName>
    </alternativeName>
    <alternativeName>
        <fullName evidence="6">FMN-dependent NADH-azoreductase</fullName>
        <ecNumber evidence="6">1.7.1.17</ecNumber>
    </alternativeName>
</protein>
<evidence type="ECO:0000256" key="5">
    <source>
        <dbReference type="ARBA" id="ARBA00048542"/>
    </source>
</evidence>
<dbReference type="InterPro" id="IPR050104">
    <property type="entry name" value="FMN-dep_NADH:Q_OxRdtase_AzoR1"/>
</dbReference>
<dbReference type="InterPro" id="IPR029039">
    <property type="entry name" value="Flavoprotein-like_sf"/>
</dbReference>
<comment type="function">
    <text evidence="6">Quinone reductase that provides resistance to thiol-specific stress caused by electrophilic quinones.</text>
</comment>
<keyword evidence="2 6" id="KW-0288">FMN</keyword>
<comment type="function">
    <text evidence="6">Also exhibits azoreductase activity. Catalyzes the reductive cleavage of the azo bond in aromatic azo compounds to the corresponding amines.</text>
</comment>
<dbReference type="PANTHER" id="PTHR43741">
    <property type="entry name" value="FMN-DEPENDENT NADH-AZOREDUCTASE 1"/>
    <property type="match status" value="1"/>
</dbReference>